<dbReference type="PANTHER" id="PTHR30352">
    <property type="entry name" value="PYRUVATE FORMATE-LYASE-ACTIVATING ENZYME"/>
    <property type="match status" value="1"/>
</dbReference>
<protein>
    <submittedName>
        <fullName evidence="8">Pyruvate formate lyase activating enzyme</fullName>
        <ecNumber evidence="8">1.97.1.4</ecNumber>
    </submittedName>
</protein>
<evidence type="ECO:0000256" key="1">
    <source>
        <dbReference type="ARBA" id="ARBA00001966"/>
    </source>
</evidence>
<dbReference type="GO" id="GO:0043365">
    <property type="term" value="F:[formate-C-acetyltransferase]-activating enzyme activity"/>
    <property type="evidence" value="ECO:0007669"/>
    <property type="project" value="UniProtKB-EC"/>
</dbReference>
<dbReference type="Pfam" id="PF04055">
    <property type="entry name" value="Radical_SAM"/>
    <property type="match status" value="1"/>
</dbReference>
<dbReference type="EC" id="1.97.1.4" evidence="8"/>
<feature type="domain" description="Radical SAM core" evidence="7">
    <location>
        <begin position="26"/>
        <end position="244"/>
    </location>
</feature>
<dbReference type="SFLD" id="SFLDG01094">
    <property type="entry name" value="Uncharacterised_Radical_SAM_Su"/>
    <property type="match status" value="1"/>
</dbReference>
<dbReference type="PANTHER" id="PTHR30352:SF5">
    <property type="entry name" value="PYRUVATE FORMATE-LYASE 1-ACTIVATING ENZYME"/>
    <property type="match status" value="1"/>
</dbReference>
<name>A0A7W0C691_9BACT</name>
<accession>A0A7W0C691</accession>
<dbReference type="AlphaFoldDB" id="A0A7W0C691"/>
<keyword evidence="2" id="KW-0004">4Fe-4S</keyword>
<evidence type="ECO:0000313" key="8">
    <source>
        <dbReference type="EMBL" id="MBA2879939.1"/>
    </source>
</evidence>
<keyword evidence="5" id="KW-0408">Iron</keyword>
<dbReference type="InterPro" id="IPR034457">
    <property type="entry name" value="Organic_radical-activating"/>
</dbReference>
<evidence type="ECO:0000256" key="4">
    <source>
        <dbReference type="ARBA" id="ARBA00022723"/>
    </source>
</evidence>
<dbReference type="GO" id="GO:0016829">
    <property type="term" value="F:lyase activity"/>
    <property type="evidence" value="ECO:0007669"/>
    <property type="project" value="UniProtKB-KW"/>
</dbReference>
<dbReference type="InterPro" id="IPR007197">
    <property type="entry name" value="rSAM"/>
</dbReference>
<comment type="caution">
    <text evidence="8">The sequence shown here is derived from an EMBL/GenBank/DDBJ whole genome shotgun (WGS) entry which is preliminary data.</text>
</comment>
<evidence type="ECO:0000259" key="7">
    <source>
        <dbReference type="PROSITE" id="PS51918"/>
    </source>
</evidence>
<keyword evidence="8" id="KW-0456">Lyase</keyword>
<keyword evidence="4" id="KW-0479">Metal-binding</keyword>
<dbReference type="CDD" id="cd01335">
    <property type="entry name" value="Radical_SAM"/>
    <property type="match status" value="1"/>
</dbReference>
<sequence length="244" mass="27036">METEPSPIPDEAEMHIGGLLKYSLIDYPPHISCVIFTAGCNFRCPYCHNPELAVTGADTRHLSRNHVMDFLATRKKYLDGAVISGGEPTLHPDLAGFCADLKSMGFLVKLDTNGSRPEVIRELVKNSLVDYLAMDIKTDPELYNQYIAVQADAAALRSSVQIIIESGLAHEFRTTCVHPLITRETLKSIAELVAGADLHAFQHVQNKNVLDPSFFDEQGRVSSDDDMEAFQTLMAGYVKKVIIR</sequence>
<dbReference type="GO" id="GO:0046872">
    <property type="term" value="F:metal ion binding"/>
    <property type="evidence" value="ECO:0007669"/>
    <property type="project" value="UniProtKB-KW"/>
</dbReference>
<keyword evidence="6" id="KW-0411">Iron-sulfur</keyword>
<evidence type="ECO:0000256" key="5">
    <source>
        <dbReference type="ARBA" id="ARBA00023004"/>
    </source>
</evidence>
<dbReference type="InterPro" id="IPR013785">
    <property type="entry name" value="Aldolase_TIM"/>
</dbReference>
<dbReference type="SUPFAM" id="SSF102114">
    <property type="entry name" value="Radical SAM enzymes"/>
    <property type="match status" value="1"/>
</dbReference>
<dbReference type="PROSITE" id="PS51918">
    <property type="entry name" value="RADICAL_SAM"/>
    <property type="match status" value="1"/>
</dbReference>
<dbReference type="GO" id="GO:0051539">
    <property type="term" value="F:4 iron, 4 sulfur cluster binding"/>
    <property type="evidence" value="ECO:0007669"/>
    <property type="project" value="UniProtKB-KW"/>
</dbReference>
<dbReference type="NCBIfam" id="TIGR02495">
    <property type="entry name" value="NrdG2"/>
    <property type="match status" value="1"/>
</dbReference>
<evidence type="ECO:0000256" key="3">
    <source>
        <dbReference type="ARBA" id="ARBA00022691"/>
    </source>
</evidence>
<evidence type="ECO:0000256" key="6">
    <source>
        <dbReference type="ARBA" id="ARBA00023014"/>
    </source>
</evidence>
<evidence type="ECO:0000256" key="2">
    <source>
        <dbReference type="ARBA" id="ARBA00022485"/>
    </source>
</evidence>
<dbReference type="InterPro" id="IPR012840">
    <property type="entry name" value="NrdG2"/>
</dbReference>
<dbReference type="Proteomes" id="UP000525298">
    <property type="component" value="Unassembled WGS sequence"/>
</dbReference>
<dbReference type="SFLD" id="SFLDS00029">
    <property type="entry name" value="Radical_SAM"/>
    <property type="match status" value="1"/>
</dbReference>
<organism evidence="8 9">
    <name type="scientific">Desulfosalsimonas propionicica</name>
    <dbReference type="NCBI Taxonomy" id="332175"/>
    <lineage>
        <taxon>Bacteria</taxon>
        <taxon>Pseudomonadati</taxon>
        <taxon>Thermodesulfobacteriota</taxon>
        <taxon>Desulfobacteria</taxon>
        <taxon>Desulfobacterales</taxon>
        <taxon>Desulfosalsimonadaceae</taxon>
        <taxon>Desulfosalsimonas</taxon>
    </lineage>
</organism>
<keyword evidence="8" id="KW-0670">Pyruvate</keyword>
<keyword evidence="8" id="KW-0560">Oxidoreductase</keyword>
<keyword evidence="9" id="KW-1185">Reference proteome</keyword>
<dbReference type="InterPro" id="IPR058240">
    <property type="entry name" value="rSAM_sf"/>
</dbReference>
<comment type="cofactor">
    <cofactor evidence="1">
        <name>[4Fe-4S] cluster</name>
        <dbReference type="ChEBI" id="CHEBI:49883"/>
    </cofactor>
</comment>
<proteinExistence type="predicted"/>
<keyword evidence="3" id="KW-0949">S-adenosyl-L-methionine</keyword>
<gene>
    <name evidence="8" type="ORF">HNR65_000246</name>
</gene>
<dbReference type="Gene3D" id="3.20.20.70">
    <property type="entry name" value="Aldolase class I"/>
    <property type="match status" value="1"/>
</dbReference>
<evidence type="ECO:0000313" key="9">
    <source>
        <dbReference type="Proteomes" id="UP000525298"/>
    </source>
</evidence>
<dbReference type="RefSeq" id="WP_232364602.1">
    <property type="nucleotide sequence ID" value="NZ_JACDUS010000001.1"/>
</dbReference>
<reference evidence="8 9" key="1">
    <citation type="submission" date="2020-07" db="EMBL/GenBank/DDBJ databases">
        <title>Genomic Encyclopedia of Type Strains, Phase IV (KMG-IV): sequencing the most valuable type-strain genomes for metagenomic binning, comparative biology and taxonomic classification.</title>
        <authorList>
            <person name="Goeker M."/>
        </authorList>
    </citation>
    <scope>NUCLEOTIDE SEQUENCE [LARGE SCALE GENOMIC DNA]</scope>
    <source>
        <strain evidence="8 9">DSM 17721</strain>
    </source>
</reference>
<dbReference type="EMBL" id="JACDUS010000001">
    <property type="protein sequence ID" value="MBA2879939.1"/>
    <property type="molecule type" value="Genomic_DNA"/>
</dbReference>